<proteinExistence type="predicted"/>
<dbReference type="STRING" id="93378.A9798_12380"/>
<accession>A0A376DFJ1</accession>
<organism evidence="6 7">
    <name type="scientific">Edwardsiella hoshinae</name>
    <dbReference type="NCBI Taxonomy" id="93378"/>
    <lineage>
        <taxon>Bacteria</taxon>
        <taxon>Pseudomonadati</taxon>
        <taxon>Pseudomonadota</taxon>
        <taxon>Gammaproteobacteria</taxon>
        <taxon>Enterobacterales</taxon>
        <taxon>Hafniaceae</taxon>
        <taxon>Edwardsiella</taxon>
    </lineage>
</organism>
<gene>
    <name evidence="6" type="primary">hxuB_1</name>
    <name evidence="6" type="ORF">NCTC12121_01853</name>
</gene>
<dbReference type="Pfam" id="PF03865">
    <property type="entry name" value="ShlB"/>
    <property type="match status" value="1"/>
</dbReference>
<dbReference type="PANTHER" id="PTHR34597">
    <property type="entry name" value="SLR1661 PROTEIN"/>
    <property type="match status" value="1"/>
</dbReference>
<keyword evidence="1" id="KW-0472">Membrane</keyword>
<dbReference type="InterPro" id="IPR005565">
    <property type="entry name" value="Hemolysn_activator_HlyB_C"/>
</dbReference>
<dbReference type="GO" id="GO:0008320">
    <property type="term" value="F:protein transmembrane transporter activity"/>
    <property type="evidence" value="ECO:0007669"/>
    <property type="project" value="TreeGrafter"/>
</dbReference>
<evidence type="ECO:0000313" key="6">
    <source>
        <dbReference type="EMBL" id="STC88595.1"/>
    </source>
</evidence>
<dbReference type="Gene3D" id="3.10.20.310">
    <property type="entry name" value="membrane protein fhac"/>
    <property type="match status" value="1"/>
</dbReference>
<feature type="domain" description="Polypeptide-transport-associated ShlB-type" evidence="5">
    <location>
        <begin position="112"/>
        <end position="178"/>
    </location>
</feature>
<dbReference type="EMBL" id="UFXZ01000001">
    <property type="protein sequence ID" value="STC88595.1"/>
    <property type="molecule type" value="Genomic_DNA"/>
</dbReference>
<evidence type="ECO:0000256" key="1">
    <source>
        <dbReference type="ARBA" id="ARBA00022452"/>
    </source>
</evidence>
<reference evidence="6 7" key="1">
    <citation type="submission" date="2018-06" db="EMBL/GenBank/DDBJ databases">
        <authorList>
            <consortium name="Pathogen Informatics"/>
            <person name="Doyle S."/>
        </authorList>
    </citation>
    <scope>NUCLEOTIDE SEQUENCE [LARGE SCALE GENOMIC DNA]</scope>
    <source>
        <strain evidence="6 7">NCTC12121</strain>
    </source>
</reference>
<dbReference type="AlphaFoldDB" id="A0A376DFJ1"/>
<name>A0A376DFJ1_9GAMM</name>
<keyword evidence="2" id="KW-0812">Transmembrane</keyword>
<evidence type="ECO:0000259" key="5">
    <source>
        <dbReference type="Pfam" id="PF08479"/>
    </source>
</evidence>
<evidence type="ECO:0000259" key="4">
    <source>
        <dbReference type="Pfam" id="PF03865"/>
    </source>
</evidence>
<dbReference type="GO" id="GO:0046819">
    <property type="term" value="P:protein secretion by the type V secretion system"/>
    <property type="evidence" value="ECO:0007669"/>
    <property type="project" value="TreeGrafter"/>
</dbReference>
<protein>
    <submittedName>
        <fullName evidence="6">Heme/hemopexin transporter protein huxB</fullName>
    </submittedName>
</protein>
<dbReference type="InterPro" id="IPR051544">
    <property type="entry name" value="TPS_OM_transporter"/>
</dbReference>
<keyword evidence="1" id="KW-1134">Transmembrane beta strand</keyword>
<evidence type="ECO:0000256" key="3">
    <source>
        <dbReference type="ARBA" id="ARBA00023237"/>
    </source>
</evidence>
<dbReference type="GO" id="GO:0098046">
    <property type="term" value="C:type V protein secretion system complex"/>
    <property type="evidence" value="ECO:0007669"/>
    <property type="project" value="TreeGrafter"/>
</dbReference>
<evidence type="ECO:0000313" key="7">
    <source>
        <dbReference type="Proteomes" id="UP000255248"/>
    </source>
</evidence>
<dbReference type="Proteomes" id="UP000255248">
    <property type="component" value="Unassembled WGS sequence"/>
</dbReference>
<sequence>MVFSLFHGPGQRLPRHARPGVRCRVAPLALGLLGALGLSHAGAAVVPPPIGAGQLDNQLRQSLAPPPAAPMSPALALPADTQGRASAPASPTRVTLNQIRFRFDNRADATLGIKGITPADLQKAAAPWLHRPLSFAELQAMAETLTQYVRQRGALLARVRLAPQTIKGGVLTLHLSPGRYDQAALSNHSRLRDSQARRLAATAAPPGQVVTRASLERLALLLGEVPGTQAQVTLRAGALPGTSQPDITLTPGARFGGYLGLDNQGDPTTGRSRVLAGAYANGMLGYGDQLRVDLLAAYEQRNLFNGGLDYSLLLGGAGTRVGISYSRLNYHYRFLQRDFRGDADNGSVYLSHPWIRTARARVDVRLEGSQQWLTDNYPADLYLGLGARGQKRVSLGSFALSGSALTVAGGVSSFSLRGSVGSMNYRDVLSQEINFSRELGSGGRFARLNYALNHDQPLWGPFSLYANLAGQSVNRNLDSSQKWLLGGPGAVRAYDVGAGAVDRGTLATLEARWRQTLPASRWLGHQPSVTLAAFYDQGWGEQYRQNRNAREGGALTAHNHVNLAGAGVYATLAQPGSYALTLTWARRSGQADPVSGLTERNRVWLSALKAF</sequence>
<keyword evidence="3" id="KW-0998">Cell outer membrane</keyword>
<dbReference type="Pfam" id="PF08479">
    <property type="entry name" value="POTRA_2"/>
    <property type="match status" value="1"/>
</dbReference>
<dbReference type="Gene3D" id="2.40.160.50">
    <property type="entry name" value="membrane protein fhac: a member of the omp85/tpsb transporter family"/>
    <property type="match status" value="1"/>
</dbReference>
<feature type="domain" description="Haemolysin activator HlyB C-terminal" evidence="4">
    <location>
        <begin position="241"/>
        <end position="550"/>
    </location>
</feature>
<dbReference type="InterPro" id="IPR013686">
    <property type="entry name" value="Polypept-transport_assoc_ShlB"/>
</dbReference>
<evidence type="ECO:0000256" key="2">
    <source>
        <dbReference type="ARBA" id="ARBA00022692"/>
    </source>
</evidence>
<dbReference type="RefSeq" id="WP_172462872.1">
    <property type="nucleotide sequence ID" value="NZ_CP065626.1"/>
</dbReference>
<dbReference type="PANTHER" id="PTHR34597:SF1">
    <property type="entry name" value="HEME_HEMOPEXIN TRANSPORTER PROTEIN HUXB"/>
    <property type="match status" value="1"/>
</dbReference>